<dbReference type="AlphaFoldDB" id="A0A0M0J893"/>
<organism evidence="2 3">
    <name type="scientific">Chrysochromulina tobinii</name>
    <dbReference type="NCBI Taxonomy" id="1460289"/>
    <lineage>
        <taxon>Eukaryota</taxon>
        <taxon>Haptista</taxon>
        <taxon>Haptophyta</taxon>
        <taxon>Prymnesiophyceae</taxon>
        <taxon>Prymnesiales</taxon>
        <taxon>Chrysochromulinaceae</taxon>
        <taxon>Chrysochromulina</taxon>
    </lineage>
</organism>
<proteinExistence type="predicted"/>
<feature type="transmembrane region" description="Helical" evidence="1">
    <location>
        <begin position="43"/>
        <end position="63"/>
    </location>
</feature>
<keyword evidence="3" id="KW-1185">Reference proteome</keyword>
<dbReference type="PANTHER" id="PTHR36329:SF1">
    <property type="entry name" value="TRANSMEMBRANE PROTEIN"/>
    <property type="match status" value="1"/>
</dbReference>
<evidence type="ECO:0000256" key="1">
    <source>
        <dbReference type="SAM" id="Phobius"/>
    </source>
</evidence>
<keyword evidence="1" id="KW-1133">Transmembrane helix</keyword>
<reference evidence="3" key="1">
    <citation type="journal article" date="2015" name="PLoS Genet.">
        <title>Genome Sequence and Transcriptome Analyses of Chrysochromulina tobin: Metabolic Tools for Enhanced Algal Fitness in the Prominent Order Prymnesiales (Haptophyceae).</title>
        <authorList>
            <person name="Hovde B.T."/>
            <person name="Deodato C.R."/>
            <person name="Hunsperger H.M."/>
            <person name="Ryken S.A."/>
            <person name="Yost W."/>
            <person name="Jha R.K."/>
            <person name="Patterson J."/>
            <person name="Monnat R.J. Jr."/>
            <person name="Barlow S.B."/>
            <person name="Starkenburg S.R."/>
            <person name="Cattolico R.A."/>
        </authorList>
    </citation>
    <scope>NUCLEOTIDE SEQUENCE</scope>
    <source>
        <strain evidence="3">CCMP291</strain>
    </source>
</reference>
<name>A0A0M0J893_9EUKA</name>
<feature type="transmembrane region" description="Helical" evidence="1">
    <location>
        <begin position="95"/>
        <end position="118"/>
    </location>
</feature>
<keyword evidence="1" id="KW-0472">Membrane</keyword>
<dbReference type="OrthoDB" id="2016402at2759"/>
<protein>
    <submittedName>
        <fullName evidence="2">Uncharacterized protein</fullName>
    </submittedName>
</protein>
<keyword evidence="1" id="KW-0812">Transmembrane</keyword>
<feature type="transmembrane region" description="Helical" evidence="1">
    <location>
        <begin position="18"/>
        <end position="37"/>
    </location>
</feature>
<dbReference type="Proteomes" id="UP000037460">
    <property type="component" value="Unassembled WGS sequence"/>
</dbReference>
<evidence type="ECO:0000313" key="2">
    <source>
        <dbReference type="EMBL" id="KOO22552.1"/>
    </source>
</evidence>
<comment type="caution">
    <text evidence="2">The sequence shown here is derived from an EMBL/GenBank/DDBJ whole genome shotgun (WGS) entry which is preliminary data.</text>
</comment>
<gene>
    <name evidence="2" type="ORF">Ctob_000074</name>
</gene>
<dbReference type="PANTHER" id="PTHR36329">
    <property type="entry name" value="TRANSMEMBRANE PROTEIN"/>
    <property type="match status" value="1"/>
</dbReference>
<dbReference type="EMBL" id="JWZX01003269">
    <property type="protein sequence ID" value="KOO22552.1"/>
    <property type="molecule type" value="Genomic_DNA"/>
</dbReference>
<sequence>MLSKGWCITRPHLQYREIVYSSLLISLLYICVIYELSARGVGSAVPAIVLSIVMLYAVVAAIVTNLRVLKIQLLIVRAFGIDATTTPAYAKYRMFWALLYASAIFILSDVILKVLAALDIGAPWLLTLLRQMLELVTTAILGWQFRARPFNALFEQVQELVQQAAAEVLPQFSTVTVDVEELRGDGRLPPWSADLDFAAAAPRAISRAPRSIP</sequence>
<accession>A0A0M0J893</accession>
<evidence type="ECO:0000313" key="3">
    <source>
        <dbReference type="Proteomes" id="UP000037460"/>
    </source>
</evidence>